<dbReference type="Proteomes" id="UP000838878">
    <property type="component" value="Chromosome 4"/>
</dbReference>
<accession>A0A8J9VL29</accession>
<evidence type="ECO:0000313" key="4">
    <source>
        <dbReference type="EMBL" id="CAH0724693.1"/>
    </source>
</evidence>
<feature type="compositionally biased region" description="Basic residues" evidence="1">
    <location>
        <begin position="239"/>
        <end position="250"/>
    </location>
</feature>
<feature type="region of interest" description="Disordered" evidence="1">
    <location>
        <begin position="222"/>
        <end position="250"/>
    </location>
</feature>
<dbReference type="Pfam" id="PF15998">
    <property type="entry name" value="DUF4773"/>
    <property type="match status" value="1"/>
</dbReference>
<name>A0A8J9VL29_9NEOP</name>
<feature type="non-terminal residue" evidence="4">
    <location>
        <position position="250"/>
    </location>
</feature>
<dbReference type="EMBL" id="OV170224">
    <property type="protein sequence ID" value="CAH0724693.1"/>
    <property type="molecule type" value="Genomic_DNA"/>
</dbReference>
<feature type="signal peptide" evidence="2">
    <location>
        <begin position="1"/>
        <end position="20"/>
    </location>
</feature>
<proteinExistence type="predicted"/>
<evidence type="ECO:0000256" key="1">
    <source>
        <dbReference type="SAM" id="MobiDB-lite"/>
    </source>
</evidence>
<dbReference type="AlphaFoldDB" id="A0A8J9VL29"/>
<organism evidence="4 5">
    <name type="scientific">Brenthis ino</name>
    <name type="common">lesser marbled fritillary</name>
    <dbReference type="NCBI Taxonomy" id="405034"/>
    <lineage>
        <taxon>Eukaryota</taxon>
        <taxon>Metazoa</taxon>
        <taxon>Ecdysozoa</taxon>
        <taxon>Arthropoda</taxon>
        <taxon>Hexapoda</taxon>
        <taxon>Insecta</taxon>
        <taxon>Pterygota</taxon>
        <taxon>Neoptera</taxon>
        <taxon>Endopterygota</taxon>
        <taxon>Lepidoptera</taxon>
        <taxon>Glossata</taxon>
        <taxon>Ditrysia</taxon>
        <taxon>Papilionoidea</taxon>
        <taxon>Nymphalidae</taxon>
        <taxon>Heliconiinae</taxon>
        <taxon>Argynnini</taxon>
        <taxon>Brenthis</taxon>
    </lineage>
</organism>
<reference evidence="4" key="1">
    <citation type="submission" date="2021-12" db="EMBL/GenBank/DDBJ databases">
        <authorList>
            <person name="Martin H S."/>
        </authorList>
    </citation>
    <scope>NUCLEOTIDE SEQUENCE</scope>
</reference>
<feature type="chain" id="PRO_5035455134" description="DUF4773 domain-containing protein" evidence="2">
    <location>
        <begin position="21"/>
        <end position="250"/>
    </location>
</feature>
<evidence type="ECO:0000313" key="5">
    <source>
        <dbReference type="Proteomes" id="UP000838878"/>
    </source>
</evidence>
<dbReference type="InterPro" id="IPR031941">
    <property type="entry name" value="DUF4773"/>
</dbReference>
<dbReference type="PANTHER" id="PTHR36299">
    <property type="entry name" value="AGAP008005-PA"/>
    <property type="match status" value="1"/>
</dbReference>
<evidence type="ECO:0000256" key="2">
    <source>
        <dbReference type="SAM" id="SignalP"/>
    </source>
</evidence>
<feature type="compositionally biased region" description="Acidic residues" evidence="1">
    <location>
        <begin position="162"/>
        <end position="182"/>
    </location>
</feature>
<gene>
    <name evidence="4" type="ORF">BINO364_LOCUS10372</name>
</gene>
<sequence length="250" mass="27076">MKMSVKVAVALLAFLAFVDSQSLIDALIKPVEVPESHDDQPNRNCLCKGPACVCCVDFNVTFLNLGGPGCVHMKYISPEEGFSVKVSYDKSLLHSSKIKGSNPAPVCLGLFGKHAEVCAKFNDLAPTSDGLRGCLEVQLRLLGDSQLEFPIGCFRSSAGGMEMEDPPAEPEAEEETTEESTTEDSSAFDAEAFLLNIYQTAEQGVAFLGSLLDLPAKKNETTTIKPVINDAQESESQRRSPKHLKHPNQL</sequence>
<feature type="domain" description="DUF4773" evidence="3">
    <location>
        <begin position="44"/>
        <end position="159"/>
    </location>
</feature>
<dbReference type="PANTHER" id="PTHR36299:SF2">
    <property type="entry name" value="DUF4773 DOMAIN-CONTAINING PROTEIN"/>
    <property type="match status" value="1"/>
</dbReference>
<evidence type="ECO:0000259" key="3">
    <source>
        <dbReference type="Pfam" id="PF15998"/>
    </source>
</evidence>
<dbReference type="OrthoDB" id="6590335at2759"/>
<feature type="region of interest" description="Disordered" evidence="1">
    <location>
        <begin position="159"/>
        <end position="185"/>
    </location>
</feature>
<protein>
    <recommendedName>
        <fullName evidence="3">DUF4773 domain-containing protein</fullName>
    </recommendedName>
</protein>
<keyword evidence="2" id="KW-0732">Signal</keyword>
<keyword evidence="5" id="KW-1185">Reference proteome</keyword>